<evidence type="ECO:0000256" key="1">
    <source>
        <dbReference type="SAM" id="Phobius"/>
    </source>
</evidence>
<dbReference type="Proteomes" id="UP001597119">
    <property type="component" value="Unassembled WGS sequence"/>
</dbReference>
<name>A0ABD6C7Q7_9EURY</name>
<dbReference type="RefSeq" id="WP_247377773.1">
    <property type="nucleotide sequence ID" value="NZ_JALLGV010000004.1"/>
</dbReference>
<proteinExistence type="predicted"/>
<sequence>MTSLAEKVSVGILVVAGAAYAVLPNRVSRLLSPGTALIVDGVTWADANLPRPLFVSLIFLATTVVSLLIAMSFARVLYTVLKHAGPRTKRLFGFVTPSTPVGKVVLVLAVVVLFLLGSVWGIPYFFG</sequence>
<gene>
    <name evidence="2" type="ORF">ACFR9U_00500</name>
</gene>
<feature type="transmembrane region" description="Helical" evidence="1">
    <location>
        <begin position="101"/>
        <end position="126"/>
    </location>
</feature>
<feature type="transmembrane region" description="Helical" evidence="1">
    <location>
        <begin position="53"/>
        <end position="81"/>
    </location>
</feature>
<keyword evidence="1" id="KW-1133">Transmembrane helix</keyword>
<dbReference type="EMBL" id="JBHUDJ010000001">
    <property type="protein sequence ID" value="MFD1585445.1"/>
    <property type="molecule type" value="Genomic_DNA"/>
</dbReference>
<keyword evidence="1" id="KW-0812">Transmembrane</keyword>
<evidence type="ECO:0000313" key="2">
    <source>
        <dbReference type="EMBL" id="MFD1585445.1"/>
    </source>
</evidence>
<accession>A0ABD6C7Q7</accession>
<reference evidence="2 3" key="1">
    <citation type="journal article" date="2019" name="Int. J. Syst. Evol. Microbiol.">
        <title>The Global Catalogue of Microorganisms (GCM) 10K type strain sequencing project: providing services to taxonomists for standard genome sequencing and annotation.</title>
        <authorList>
            <consortium name="The Broad Institute Genomics Platform"/>
            <consortium name="The Broad Institute Genome Sequencing Center for Infectious Disease"/>
            <person name="Wu L."/>
            <person name="Ma J."/>
        </authorList>
    </citation>
    <scope>NUCLEOTIDE SEQUENCE [LARGE SCALE GENOMIC DNA]</scope>
    <source>
        <strain evidence="2 3">CGMCC 1.12125</strain>
    </source>
</reference>
<organism evidence="2 3">
    <name type="scientific">Halorientalis brevis</name>
    <dbReference type="NCBI Taxonomy" id="1126241"/>
    <lineage>
        <taxon>Archaea</taxon>
        <taxon>Methanobacteriati</taxon>
        <taxon>Methanobacteriota</taxon>
        <taxon>Stenosarchaea group</taxon>
        <taxon>Halobacteria</taxon>
        <taxon>Halobacteriales</taxon>
        <taxon>Haloarculaceae</taxon>
        <taxon>Halorientalis</taxon>
    </lineage>
</organism>
<keyword evidence="3" id="KW-1185">Reference proteome</keyword>
<keyword evidence="1" id="KW-0472">Membrane</keyword>
<comment type="caution">
    <text evidence="2">The sequence shown here is derived from an EMBL/GenBank/DDBJ whole genome shotgun (WGS) entry which is preliminary data.</text>
</comment>
<evidence type="ECO:0000313" key="3">
    <source>
        <dbReference type="Proteomes" id="UP001597119"/>
    </source>
</evidence>
<dbReference type="AlphaFoldDB" id="A0ABD6C7Q7"/>
<protein>
    <submittedName>
        <fullName evidence="2">Uncharacterized protein</fullName>
    </submittedName>
</protein>